<evidence type="ECO:0000256" key="2">
    <source>
        <dbReference type="SAM" id="Phobius"/>
    </source>
</evidence>
<evidence type="ECO:0008006" key="6">
    <source>
        <dbReference type="Google" id="ProtNLM"/>
    </source>
</evidence>
<protein>
    <recommendedName>
        <fullName evidence="6">Transmembrane protein</fullName>
    </recommendedName>
</protein>
<evidence type="ECO:0000313" key="5">
    <source>
        <dbReference type="Proteomes" id="UP000077521"/>
    </source>
</evidence>
<sequence>MKAGLLVVLLNIIAVPASIARDTPEAHAHAYDSRSRCGRGDHHPPVFTATNGSDGSFIVAVRDMAPSSSSVTFDRRDYKPWVAGGVMLGSFAIAAALLIPEYVHKHKDHRGRDMASSTSSATRARTSHLRSGGPSYDRIAVEIDHR</sequence>
<reference evidence="4" key="2">
    <citation type="journal article" date="2019" name="IMA Fungus">
        <title>Genome sequencing and comparison of five Tilletia species to identify candidate genes for the detection of regulated species infecting wheat.</title>
        <authorList>
            <person name="Nguyen H.D.T."/>
            <person name="Sultana T."/>
            <person name="Kesanakurti P."/>
            <person name="Hambleton S."/>
        </authorList>
    </citation>
    <scope>NUCLEOTIDE SEQUENCE</scope>
    <source>
        <strain evidence="4">DAOMC 236416</strain>
    </source>
</reference>
<feature type="signal peptide" evidence="3">
    <location>
        <begin position="1"/>
        <end position="20"/>
    </location>
</feature>
<keyword evidence="2" id="KW-1133">Transmembrane helix</keyword>
<proteinExistence type="predicted"/>
<keyword evidence="2" id="KW-0812">Transmembrane</keyword>
<organism evidence="4 5">
    <name type="scientific">Tilletia indica</name>
    <dbReference type="NCBI Taxonomy" id="43049"/>
    <lineage>
        <taxon>Eukaryota</taxon>
        <taxon>Fungi</taxon>
        <taxon>Dikarya</taxon>
        <taxon>Basidiomycota</taxon>
        <taxon>Ustilaginomycotina</taxon>
        <taxon>Exobasidiomycetes</taxon>
        <taxon>Tilletiales</taxon>
        <taxon>Tilletiaceae</taxon>
        <taxon>Tilletia</taxon>
    </lineage>
</organism>
<keyword evidence="5" id="KW-1185">Reference proteome</keyword>
<evidence type="ECO:0000256" key="3">
    <source>
        <dbReference type="SAM" id="SignalP"/>
    </source>
</evidence>
<dbReference type="AlphaFoldDB" id="A0A177TWQ0"/>
<keyword evidence="3" id="KW-0732">Signal</keyword>
<feature type="region of interest" description="Disordered" evidence="1">
    <location>
        <begin position="108"/>
        <end position="135"/>
    </location>
</feature>
<feature type="compositionally biased region" description="Low complexity" evidence="1">
    <location>
        <begin position="115"/>
        <end position="124"/>
    </location>
</feature>
<comment type="caution">
    <text evidence="4">The sequence shown here is derived from an EMBL/GenBank/DDBJ whole genome shotgun (WGS) entry which is preliminary data.</text>
</comment>
<accession>A0A177TWQ0</accession>
<dbReference type="EMBL" id="LWDF02000464">
    <property type="protein sequence ID" value="KAE8246664.1"/>
    <property type="molecule type" value="Genomic_DNA"/>
</dbReference>
<keyword evidence="2" id="KW-0472">Membrane</keyword>
<feature type="transmembrane region" description="Helical" evidence="2">
    <location>
        <begin position="81"/>
        <end position="103"/>
    </location>
</feature>
<name>A0A177TWQ0_9BASI</name>
<evidence type="ECO:0000313" key="4">
    <source>
        <dbReference type="EMBL" id="KAE8246664.1"/>
    </source>
</evidence>
<dbReference type="Proteomes" id="UP000077521">
    <property type="component" value="Unassembled WGS sequence"/>
</dbReference>
<gene>
    <name evidence="4" type="ORF">A4X13_0g5687</name>
</gene>
<evidence type="ECO:0000256" key="1">
    <source>
        <dbReference type="SAM" id="MobiDB-lite"/>
    </source>
</evidence>
<reference evidence="4" key="1">
    <citation type="submission" date="2016-04" db="EMBL/GenBank/DDBJ databases">
        <authorList>
            <person name="Nguyen H.D."/>
            <person name="Samba Siva P."/>
            <person name="Cullis J."/>
            <person name="Levesque C.A."/>
            <person name="Hambleton S."/>
        </authorList>
    </citation>
    <scope>NUCLEOTIDE SEQUENCE</scope>
    <source>
        <strain evidence="4">DAOMC 236416</strain>
    </source>
</reference>
<feature type="chain" id="PRO_5043904436" description="Transmembrane protein" evidence="3">
    <location>
        <begin position="21"/>
        <end position="146"/>
    </location>
</feature>